<organism evidence="2 3">
    <name type="scientific">Streptomyces tendae</name>
    <dbReference type="NCBI Taxonomy" id="1932"/>
    <lineage>
        <taxon>Bacteria</taxon>
        <taxon>Bacillati</taxon>
        <taxon>Actinomycetota</taxon>
        <taxon>Actinomycetes</taxon>
        <taxon>Kitasatosporales</taxon>
        <taxon>Streptomycetaceae</taxon>
        <taxon>Streptomyces</taxon>
    </lineage>
</organism>
<keyword evidence="3" id="KW-1185">Reference proteome</keyword>
<dbReference type="EMBL" id="JBIQWK010000003">
    <property type="protein sequence ID" value="MFI0572970.1"/>
    <property type="molecule type" value="Genomic_DNA"/>
</dbReference>
<sequence>MDRAAAEYSKVVLDASGITFADSSLLNPLIPTHRTVDLRVAAPPRQLCRLLEITGVDALLTVRSTVEEAAACWAPDPPGRHRRILEAGRCSPSARLSAPPFRPVASGYRPVGPGRWPGCRGQPEEGGAGVGLRAIATFDVSTGGGVGHGLATWFGAALAGPLRGRLEQEQQGTAFFSASTRATERSPRQEYQPLATGWEAMREELLHEPETAHVLYMREHLGKPLVHVRSSTTRVRRPNAEAQLLFGADCGSLDDAGFCADAVEFLVAALDTVNPAFAWLGADAPASEETNLDWVLGRRVRDSVREARKLLRGYSWTTVCPEELSVRLGGPGALAATGAFHRVVPLSAGGVVLQATETVAGYTDEAVRGVFEALHPVLPPGVPQFDPAHPELRYFPADASCFGG</sequence>
<dbReference type="Proteomes" id="UP001610810">
    <property type="component" value="Unassembled WGS sequence"/>
</dbReference>
<dbReference type="RefSeq" id="WP_398351722.1">
    <property type="nucleotide sequence ID" value="NZ_JBIQWK010000003.1"/>
</dbReference>
<dbReference type="Gene3D" id="3.30.750.24">
    <property type="entry name" value="STAS domain"/>
    <property type="match status" value="1"/>
</dbReference>
<protein>
    <submittedName>
        <fullName evidence="2">STAS domain-containing protein</fullName>
    </submittedName>
</protein>
<dbReference type="InterPro" id="IPR036513">
    <property type="entry name" value="STAS_dom_sf"/>
</dbReference>
<gene>
    <name evidence="2" type="ORF">ACH3YB_15150</name>
</gene>
<feature type="domain" description="STAS" evidence="1">
    <location>
        <begin position="1"/>
        <end position="73"/>
    </location>
</feature>
<evidence type="ECO:0000313" key="2">
    <source>
        <dbReference type="EMBL" id="MFI0572970.1"/>
    </source>
</evidence>
<proteinExistence type="predicted"/>
<dbReference type="CDD" id="cd07043">
    <property type="entry name" value="STAS_anti-anti-sigma_factors"/>
    <property type="match status" value="1"/>
</dbReference>
<dbReference type="SUPFAM" id="SSF52091">
    <property type="entry name" value="SpoIIaa-like"/>
    <property type="match status" value="1"/>
</dbReference>
<reference evidence="2 3" key="1">
    <citation type="submission" date="2024-10" db="EMBL/GenBank/DDBJ databases">
        <authorList>
            <person name="Wannawong T."/>
            <person name="Kuncharoen N."/>
            <person name="Mhuantong W."/>
        </authorList>
    </citation>
    <scope>NUCLEOTIDE SEQUENCE [LARGE SCALE GENOMIC DNA]</scope>
    <source>
        <strain evidence="2 3">CALK1-4</strain>
    </source>
</reference>
<dbReference type="PROSITE" id="PS50801">
    <property type="entry name" value="STAS"/>
    <property type="match status" value="1"/>
</dbReference>
<name>A0ABW7RYC1_STRTE</name>
<comment type="caution">
    <text evidence="2">The sequence shown here is derived from an EMBL/GenBank/DDBJ whole genome shotgun (WGS) entry which is preliminary data.</text>
</comment>
<dbReference type="InterPro" id="IPR002645">
    <property type="entry name" value="STAS_dom"/>
</dbReference>
<evidence type="ECO:0000259" key="1">
    <source>
        <dbReference type="PROSITE" id="PS50801"/>
    </source>
</evidence>
<evidence type="ECO:0000313" key="3">
    <source>
        <dbReference type="Proteomes" id="UP001610810"/>
    </source>
</evidence>
<accession>A0ABW7RYC1</accession>